<dbReference type="RefSeq" id="WP_185434246.1">
    <property type="nucleotide sequence ID" value="NZ_JAARSH010000002.1"/>
</dbReference>
<evidence type="ECO:0000313" key="1">
    <source>
        <dbReference type="EMBL" id="MBC1615351.1"/>
    </source>
</evidence>
<name>A0A842AI30_9LIST</name>
<proteinExistence type="predicted"/>
<sequence length="238" mass="26507">MSNQKEALEYVAQLAQKEVKEINGRNYATGDLKLVPDARALAFELHTLTGIVNYVQSNVDAISGPVVVHVYGPEEVSVFSPLNNDRKREEFVRAAAIIPEFKFDHFYDSDTFNIKMQALFLESEEKTAILGLVGNIQEENVRNVSSDGTSQTVVARSGITKVANVTVPNPVSLRPYRTFAEVDQPISKFVLRMKDGPSIALFEADGGAWQNIAIQNIEKYLIRELDDLIQEGRVHIIA</sequence>
<gene>
    <name evidence="1" type="ORF">HB904_04080</name>
</gene>
<organism evidence="1 2">
    <name type="scientific">Listeria booriae</name>
    <dbReference type="NCBI Taxonomy" id="1552123"/>
    <lineage>
        <taxon>Bacteria</taxon>
        <taxon>Bacillati</taxon>
        <taxon>Bacillota</taxon>
        <taxon>Bacilli</taxon>
        <taxon>Bacillales</taxon>
        <taxon>Listeriaceae</taxon>
        <taxon>Listeria</taxon>
    </lineage>
</organism>
<evidence type="ECO:0000313" key="2">
    <source>
        <dbReference type="Proteomes" id="UP000574104"/>
    </source>
</evidence>
<dbReference type="EMBL" id="JAARSH010000002">
    <property type="protein sequence ID" value="MBC1615351.1"/>
    <property type="molecule type" value="Genomic_DNA"/>
</dbReference>
<evidence type="ECO:0008006" key="3">
    <source>
        <dbReference type="Google" id="ProtNLM"/>
    </source>
</evidence>
<accession>A0A842AI30</accession>
<dbReference type="Proteomes" id="UP000574104">
    <property type="component" value="Unassembled WGS sequence"/>
</dbReference>
<protein>
    <recommendedName>
        <fullName evidence="3">Phage protein</fullName>
    </recommendedName>
</protein>
<reference evidence="1 2" key="1">
    <citation type="submission" date="2020-03" db="EMBL/GenBank/DDBJ databases">
        <title>Soil Listeria distribution.</title>
        <authorList>
            <person name="Liao J."/>
            <person name="Wiedmann M."/>
        </authorList>
    </citation>
    <scope>NUCLEOTIDE SEQUENCE [LARGE SCALE GENOMIC DNA]</scope>
    <source>
        <strain evidence="1 2">FSL L7-1299</strain>
    </source>
</reference>
<dbReference type="AlphaFoldDB" id="A0A842AI30"/>
<comment type="caution">
    <text evidence="1">The sequence shown here is derived from an EMBL/GenBank/DDBJ whole genome shotgun (WGS) entry which is preliminary data.</text>
</comment>